<feature type="chain" id="PRO_5002116000" description="Lipoprotein" evidence="1">
    <location>
        <begin position="20"/>
        <end position="114"/>
    </location>
</feature>
<keyword evidence="3" id="KW-1185">Reference proteome</keyword>
<organism evidence="2 3">
    <name type="scientific">Capnocytophaga cynodegmi</name>
    <dbReference type="NCBI Taxonomy" id="28189"/>
    <lineage>
        <taxon>Bacteria</taxon>
        <taxon>Pseudomonadati</taxon>
        <taxon>Bacteroidota</taxon>
        <taxon>Flavobacteriia</taxon>
        <taxon>Flavobacteriales</taxon>
        <taxon>Flavobacteriaceae</taxon>
        <taxon>Capnocytophaga</taxon>
    </lineage>
</organism>
<sequence length="114" mass="12519">MKRYIICFIVVALSLTSCATIVGGSKYNAHIQVANNPNAHIYYKGNIVGTGNAVVKVKRKDADKFEFSVQQEGKEKQTYRYNSRTIRGWSLAGTILGMDSNSTSWNSSSLGCSC</sequence>
<dbReference type="RefSeq" id="WP_041994146.1">
    <property type="nucleotide sequence ID" value="NZ_CDOD01000056.1"/>
</dbReference>
<dbReference type="EMBL" id="CDOD01000056">
    <property type="protein sequence ID" value="CEN39013.1"/>
    <property type="molecule type" value="Genomic_DNA"/>
</dbReference>
<evidence type="ECO:0000256" key="1">
    <source>
        <dbReference type="SAM" id="SignalP"/>
    </source>
</evidence>
<dbReference type="PROSITE" id="PS51257">
    <property type="entry name" value="PROKAR_LIPOPROTEIN"/>
    <property type="match status" value="1"/>
</dbReference>
<evidence type="ECO:0008006" key="4">
    <source>
        <dbReference type="Google" id="ProtNLM"/>
    </source>
</evidence>
<protein>
    <recommendedName>
        <fullName evidence="4">Lipoprotein</fullName>
    </recommendedName>
</protein>
<keyword evidence="1" id="KW-0732">Signal</keyword>
<evidence type="ECO:0000313" key="3">
    <source>
        <dbReference type="Proteomes" id="UP000038055"/>
    </source>
</evidence>
<reference evidence="3" key="1">
    <citation type="submission" date="2015-01" db="EMBL/GenBank/DDBJ databases">
        <authorList>
            <person name="MANFREDI Pablo"/>
        </authorList>
    </citation>
    <scope>NUCLEOTIDE SEQUENCE [LARGE SCALE GENOMIC DNA]</scope>
    <source>
        <strain evidence="3">Ccyn2B</strain>
    </source>
</reference>
<feature type="signal peptide" evidence="1">
    <location>
        <begin position="1"/>
        <end position="19"/>
    </location>
</feature>
<gene>
    <name evidence="2" type="ORF">CCYN2B_60002</name>
</gene>
<name>A0A0B7HND0_9FLAO</name>
<dbReference type="AlphaFoldDB" id="A0A0B7HND0"/>
<proteinExistence type="predicted"/>
<dbReference type="Proteomes" id="UP000038055">
    <property type="component" value="Unassembled WGS sequence"/>
</dbReference>
<evidence type="ECO:0000313" key="2">
    <source>
        <dbReference type="EMBL" id="CEN39013.1"/>
    </source>
</evidence>
<accession>A0A0B7HND0</accession>